<evidence type="ECO:0000313" key="3">
    <source>
        <dbReference type="Proteomes" id="UP000572817"/>
    </source>
</evidence>
<organism evidence="2 3">
    <name type="scientific">Botryosphaeria dothidea</name>
    <dbReference type="NCBI Taxonomy" id="55169"/>
    <lineage>
        <taxon>Eukaryota</taxon>
        <taxon>Fungi</taxon>
        <taxon>Dikarya</taxon>
        <taxon>Ascomycota</taxon>
        <taxon>Pezizomycotina</taxon>
        <taxon>Dothideomycetes</taxon>
        <taxon>Dothideomycetes incertae sedis</taxon>
        <taxon>Botryosphaeriales</taxon>
        <taxon>Botryosphaeriaceae</taxon>
        <taxon>Botryosphaeria</taxon>
    </lineage>
</organism>
<keyword evidence="3" id="KW-1185">Reference proteome</keyword>
<dbReference type="AlphaFoldDB" id="A0A8H4J699"/>
<dbReference type="EMBL" id="WWBZ02000009">
    <property type="protein sequence ID" value="KAF4311658.1"/>
    <property type="molecule type" value="Genomic_DNA"/>
</dbReference>
<evidence type="ECO:0000313" key="2">
    <source>
        <dbReference type="EMBL" id="KAF4311658.1"/>
    </source>
</evidence>
<name>A0A8H4J699_9PEZI</name>
<keyword evidence="1" id="KW-0812">Transmembrane</keyword>
<dbReference type="Proteomes" id="UP000572817">
    <property type="component" value="Unassembled WGS sequence"/>
</dbReference>
<sequence>MSNAKYFPLLSPVSSPRPHSPVFCNPNRSNVDLELEPFSGGEEHPALPLRRSGSIHRFCRVFALVAAWGSITVLAVALILYVSYNVMTVLGGHKQTSKDSVS</sequence>
<proteinExistence type="predicted"/>
<comment type="caution">
    <text evidence="2">The sequence shown here is derived from an EMBL/GenBank/DDBJ whole genome shotgun (WGS) entry which is preliminary data.</text>
</comment>
<evidence type="ECO:0000256" key="1">
    <source>
        <dbReference type="SAM" id="Phobius"/>
    </source>
</evidence>
<accession>A0A8H4J699</accession>
<protein>
    <submittedName>
        <fullName evidence="2">Uncharacterized protein</fullName>
    </submittedName>
</protein>
<keyword evidence="1" id="KW-1133">Transmembrane helix</keyword>
<dbReference type="OrthoDB" id="10563114at2759"/>
<feature type="transmembrane region" description="Helical" evidence="1">
    <location>
        <begin position="61"/>
        <end position="84"/>
    </location>
</feature>
<reference evidence="2" key="1">
    <citation type="submission" date="2020-04" db="EMBL/GenBank/DDBJ databases">
        <title>Genome Assembly and Annotation of Botryosphaeria dothidea sdau 11-99, a Latent Pathogen of Apple Fruit Ring Rot in China.</title>
        <authorList>
            <person name="Yu C."/>
            <person name="Diao Y."/>
            <person name="Lu Q."/>
            <person name="Zhao J."/>
            <person name="Cui S."/>
            <person name="Peng C."/>
            <person name="He B."/>
            <person name="Liu H."/>
        </authorList>
    </citation>
    <scope>NUCLEOTIDE SEQUENCE [LARGE SCALE GENOMIC DNA]</scope>
    <source>
        <strain evidence="2">Sdau11-99</strain>
    </source>
</reference>
<keyword evidence="1" id="KW-0472">Membrane</keyword>
<gene>
    <name evidence="2" type="ORF">GTA08_BOTSDO12845</name>
</gene>